<evidence type="ECO:0000313" key="3">
    <source>
        <dbReference type="Proteomes" id="UP000464452"/>
    </source>
</evidence>
<dbReference type="Gene3D" id="3.30.70.120">
    <property type="match status" value="1"/>
</dbReference>
<accession>A0A6P1YDE6</accession>
<dbReference type="RefSeq" id="WP_163235013.1">
    <property type="nucleotide sequence ID" value="NZ_CP048617.1"/>
</dbReference>
<dbReference type="Pfam" id="PF02641">
    <property type="entry name" value="DUF190"/>
    <property type="match status" value="1"/>
</dbReference>
<evidence type="ECO:0000256" key="1">
    <source>
        <dbReference type="ARBA" id="ARBA00010554"/>
    </source>
</evidence>
<organism evidence="2 3">
    <name type="scientific">Caloranaerobacter azorensis</name>
    <dbReference type="NCBI Taxonomy" id="116090"/>
    <lineage>
        <taxon>Bacteria</taxon>
        <taxon>Bacillati</taxon>
        <taxon>Bacillota</taxon>
        <taxon>Tissierellia</taxon>
        <taxon>Tissierellales</taxon>
        <taxon>Thermohalobacteraceae</taxon>
        <taxon>Caloranaerobacter</taxon>
    </lineage>
</organism>
<proteinExistence type="inferred from homology"/>
<dbReference type="SUPFAM" id="SSF54913">
    <property type="entry name" value="GlnB-like"/>
    <property type="match status" value="1"/>
</dbReference>
<dbReference type="Proteomes" id="UP000464452">
    <property type="component" value="Chromosome"/>
</dbReference>
<dbReference type="KEGG" id="cazo:G3A45_07235"/>
<dbReference type="InterPro" id="IPR003793">
    <property type="entry name" value="UPF0166"/>
</dbReference>
<protein>
    <submittedName>
        <fullName evidence="2">DUF190 domain-containing protein</fullName>
    </submittedName>
</protein>
<dbReference type="AlphaFoldDB" id="A0A6P1YDE6"/>
<gene>
    <name evidence="2" type="ORF">G3A45_07235</name>
</gene>
<dbReference type="InterPro" id="IPR011322">
    <property type="entry name" value="N-reg_PII-like_a/b"/>
</dbReference>
<evidence type="ECO:0000313" key="2">
    <source>
        <dbReference type="EMBL" id="QIB27097.1"/>
    </source>
</evidence>
<sequence length="49" mass="5618">MITQSKGKLLKIYISEFDKYNGQLLYHLIVEQAKILEMAGITVYRGIEG</sequence>
<comment type="similarity">
    <text evidence="1">Belongs to the UPF0166 family.</text>
</comment>
<dbReference type="InterPro" id="IPR015867">
    <property type="entry name" value="N-reg_PII/ATP_PRibTrfase_C"/>
</dbReference>
<reference evidence="2 3" key="1">
    <citation type="submission" date="2020-02" db="EMBL/GenBank/DDBJ databases">
        <title>Thermophilic hydrogen producing bacteria, Caloranaerobacter azorensis.</title>
        <authorList>
            <person name="Baek K."/>
        </authorList>
    </citation>
    <scope>NUCLEOTIDE SEQUENCE [LARGE SCALE GENOMIC DNA]</scope>
    <source>
        <strain evidence="2 3">T3-1</strain>
    </source>
</reference>
<dbReference type="EMBL" id="CP048617">
    <property type="protein sequence ID" value="QIB27097.1"/>
    <property type="molecule type" value="Genomic_DNA"/>
</dbReference>
<name>A0A6P1YDE6_9FIRM</name>